<dbReference type="EC" id="3.1.4.-" evidence="4"/>
<feature type="transmembrane region" description="Helical" evidence="1">
    <location>
        <begin position="53"/>
        <end position="70"/>
    </location>
</feature>
<dbReference type="Gene3D" id="1.10.3210.10">
    <property type="entry name" value="Hypothetical protein af1432"/>
    <property type="match status" value="1"/>
</dbReference>
<name>A0ABW3D9T9_9BACL</name>
<accession>A0ABW3D9T9</accession>
<gene>
    <name evidence="4" type="ORF">ACFQ03_13925</name>
</gene>
<evidence type="ECO:0000259" key="2">
    <source>
        <dbReference type="PROSITE" id="PS51831"/>
    </source>
</evidence>
<dbReference type="EMBL" id="JBHTIU010000042">
    <property type="protein sequence ID" value="MFD0870255.1"/>
    <property type="molecule type" value="Genomic_DNA"/>
</dbReference>
<dbReference type="RefSeq" id="WP_379288850.1">
    <property type="nucleotide sequence ID" value="NZ_JBHTIU010000042.1"/>
</dbReference>
<evidence type="ECO:0000313" key="4">
    <source>
        <dbReference type="EMBL" id="MFD0870255.1"/>
    </source>
</evidence>
<dbReference type="GO" id="GO:0016787">
    <property type="term" value="F:hydrolase activity"/>
    <property type="evidence" value="ECO:0007669"/>
    <property type="project" value="UniProtKB-KW"/>
</dbReference>
<keyword evidence="1" id="KW-1133">Transmembrane helix</keyword>
<dbReference type="SMART" id="SM00471">
    <property type="entry name" value="HDc"/>
    <property type="match status" value="1"/>
</dbReference>
<dbReference type="PANTHER" id="PTHR43155">
    <property type="entry name" value="CYCLIC DI-GMP PHOSPHODIESTERASE PA4108-RELATED"/>
    <property type="match status" value="1"/>
</dbReference>
<comment type="caution">
    <text evidence="4">The sequence shown here is derived from an EMBL/GenBank/DDBJ whole genome shotgun (WGS) entry which is preliminary data.</text>
</comment>
<feature type="transmembrane region" description="Helical" evidence="1">
    <location>
        <begin position="26"/>
        <end position="47"/>
    </location>
</feature>
<protein>
    <submittedName>
        <fullName evidence="4">HD-GYP domain-containing protein</fullName>
        <ecNumber evidence="4">3.1.4.-</ecNumber>
    </submittedName>
</protein>
<dbReference type="SUPFAM" id="SSF109604">
    <property type="entry name" value="HD-domain/PDEase-like"/>
    <property type="match status" value="1"/>
</dbReference>
<dbReference type="CDD" id="cd00077">
    <property type="entry name" value="HDc"/>
    <property type="match status" value="1"/>
</dbReference>
<sequence length="402" mass="45838">MLPTTDKMIMLGNYYKIHNEQVSTKILNATFFYLLLSIVWNSAFLLFRLPFSRANLLLLLSCLGAWFIVVGGKRLLRLSANISMHLVLLFMILVVCCLYFGSGYREAWGFFFLIPLISGFYGDRFVLILYSLLGLLMMIFVGHQYPIVSGIFDSIDLSNRILLYLIIATFSHLLLKQLNQLYEAQVTTIMDSADASIRQVVKTFIIAVEAKDAYTFGHSERVSKYAIELARNLPEYWDKKKLQCLYLSGLLHDIGKINIPEQVLTKSGALTKEEYDLIKSHPVVGGRMVEKLPMLGSLKPGVLYHHEKWDGTGYPTGIKGEEIPLDARILAIADVFDAVTSRRSYREAISPEEAFKIIEQGSGTHFDPYLVDKLREIKAKWIEVYNEASNEIKEFEQLTEFL</sequence>
<evidence type="ECO:0000259" key="3">
    <source>
        <dbReference type="PROSITE" id="PS51832"/>
    </source>
</evidence>
<keyword evidence="1" id="KW-0472">Membrane</keyword>
<organism evidence="4 5">
    <name type="scientific">Paenibacillus residui</name>
    <dbReference type="NCBI Taxonomy" id="629724"/>
    <lineage>
        <taxon>Bacteria</taxon>
        <taxon>Bacillati</taxon>
        <taxon>Bacillota</taxon>
        <taxon>Bacilli</taxon>
        <taxon>Bacillales</taxon>
        <taxon>Paenibacillaceae</taxon>
        <taxon>Paenibacillus</taxon>
    </lineage>
</organism>
<dbReference type="InterPro" id="IPR003607">
    <property type="entry name" value="HD/PDEase_dom"/>
</dbReference>
<dbReference type="PROSITE" id="PS51832">
    <property type="entry name" value="HD_GYP"/>
    <property type="match status" value="1"/>
</dbReference>
<proteinExistence type="predicted"/>
<reference evidence="5" key="1">
    <citation type="journal article" date="2019" name="Int. J. Syst. Evol. Microbiol.">
        <title>The Global Catalogue of Microorganisms (GCM) 10K type strain sequencing project: providing services to taxonomists for standard genome sequencing and annotation.</title>
        <authorList>
            <consortium name="The Broad Institute Genomics Platform"/>
            <consortium name="The Broad Institute Genome Sequencing Center for Infectious Disease"/>
            <person name="Wu L."/>
            <person name="Ma J."/>
        </authorList>
    </citation>
    <scope>NUCLEOTIDE SEQUENCE [LARGE SCALE GENOMIC DNA]</scope>
    <source>
        <strain evidence="5">CCUG 57263</strain>
    </source>
</reference>
<keyword evidence="1" id="KW-0812">Transmembrane</keyword>
<keyword evidence="4" id="KW-0378">Hydrolase</keyword>
<feature type="transmembrane region" description="Helical" evidence="1">
    <location>
        <begin position="82"/>
        <end position="101"/>
    </location>
</feature>
<feature type="domain" description="HD" evidence="2">
    <location>
        <begin position="215"/>
        <end position="339"/>
    </location>
</feature>
<dbReference type="Proteomes" id="UP001597120">
    <property type="component" value="Unassembled WGS sequence"/>
</dbReference>
<dbReference type="PROSITE" id="PS51831">
    <property type="entry name" value="HD"/>
    <property type="match status" value="1"/>
</dbReference>
<feature type="transmembrane region" description="Helical" evidence="1">
    <location>
        <begin position="157"/>
        <end position="175"/>
    </location>
</feature>
<evidence type="ECO:0000256" key="1">
    <source>
        <dbReference type="SAM" id="Phobius"/>
    </source>
</evidence>
<feature type="domain" description="HD-GYP" evidence="3">
    <location>
        <begin position="193"/>
        <end position="390"/>
    </location>
</feature>
<dbReference type="InterPro" id="IPR037522">
    <property type="entry name" value="HD_GYP_dom"/>
</dbReference>
<dbReference type="InterPro" id="IPR006674">
    <property type="entry name" value="HD_domain"/>
</dbReference>
<evidence type="ECO:0000313" key="5">
    <source>
        <dbReference type="Proteomes" id="UP001597120"/>
    </source>
</evidence>
<dbReference type="Pfam" id="PF13487">
    <property type="entry name" value="HD_5"/>
    <property type="match status" value="1"/>
</dbReference>
<keyword evidence="5" id="KW-1185">Reference proteome</keyword>
<feature type="transmembrane region" description="Helical" evidence="1">
    <location>
        <begin position="127"/>
        <end position="145"/>
    </location>
</feature>